<dbReference type="Proteomes" id="UP000198935">
    <property type="component" value="Unassembled WGS sequence"/>
</dbReference>
<keyword evidence="3" id="KW-0677">Repeat</keyword>
<dbReference type="InterPro" id="IPR002365">
    <property type="entry name" value="Terpene_synthase_CS"/>
</dbReference>
<dbReference type="STRING" id="1503961.SAMN05421736_12828"/>
<evidence type="ECO:0000256" key="4">
    <source>
        <dbReference type="ARBA" id="ARBA00023235"/>
    </source>
</evidence>
<reference evidence="8" key="1">
    <citation type="submission" date="2016-10" db="EMBL/GenBank/DDBJ databases">
        <authorList>
            <person name="Varghese N."/>
            <person name="Submissions S."/>
        </authorList>
    </citation>
    <scope>NUCLEOTIDE SEQUENCE [LARGE SCALE GENOMIC DNA]</scope>
    <source>
        <strain evidence="8">SP</strain>
    </source>
</reference>
<name>A0A1H3UY07_9BACI</name>
<evidence type="ECO:0000313" key="7">
    <source>
        <dbReference type="EMBL" id="SDZ66871.1"/>
    </source>
</evidence>
<dbReference type="GO" id="GO:0016104">
    <property type="term" value="P:triterpenoid biosynthetic process"/>
    <property type="evidence" value="ECO:0007669"/>
    <property type="project" value="InterPro"/>
</dbReference>
<dbReference type="InterPro" id="IPR018333">
    <property type="entry name" value="Squalene_cyclase"/>
</dbReference>
<dbReference type="PANTHER" id="PTHR11764:SF20">
    <property type="entry name" value="LANOSTEROL SYNTHASE"/>
    <property type="match status" value="1"/>
</dbReference>
<dbReference type="GO" id="GO:0005811">
    <property type="term" value="C:lipid droplet"/>
    <property type="evidence" value="ECO:0007669"/>
    <property type="project" value="InterPro"/>
</dbReference>
<comment type="pathway">
    <text evidence="1">Secondary metabolite biosynthesis; hopanoid biosynthesis.</text>
</comment>
<dbReference type="AlphaFoldDB" id="A0A1H3UY07"/>
<dbReference type="PANTHER" id="PTHR11764">
    <property type="entry name" value="TERPENE CYCLASE/MUTASE FAMILY MEMBER"/>
    <property type="match status" value="1"/>
</dbReference>
<evidence type="ECO:0000256" key="1">
    <source>
        <dbReference type="ARBA" id="ARBA00004999"/>
    </source>
</evidence>
<comment type="similarity">
    <text evidence="2">Belongs to the terpene cyclase/mutase family.</text>
</comment>
<dbReference type="EMBL" id="FNPI01000028">
    <property type="protein sequence ID" value="SDZ66871.1"/>
    <property type="molecule type" value="Genomic_DNA"/>
</dbReference>
<evidence type="ECO:0000259" key="6">
    <source>
        <dbReference type="Pfam" id="PF13249"/>
    </source>
</evidence>
<dbReference type="NCBIfam" id="TIGR01787">
    <property type="entry name" value="squalene_cyclas"/>
    <property type="match status" value="1"/>
</dbReference>
<dbReference type="InterPro" id="IPR032697">
    <property type="entry name" value="SQ_cyclase_N"/>
</dbReference>
<dbReference type="SUPFAM" id="SSF48239">
    <property type="entry name" value="Terpenoid cyclases/Protein prenyltransferases"/>
    <property type="match status" value="2"/>
</dbReference>
<sequence length="622" mass="68875">MTLKEKVTACQKKLIDEMTAAQQADGSWRYPCETGPMTDAYMIIVMRALKAEDEQLIQQLTGRLLSIQKANGAWKIYEDEVGGNLSATIEAYTALLFADTQLRHSEQLKRAADFITENGGMQRAHAATKFMLALNGLYPWPAIFPIPLSLLLLPKASPVHFERLTSYVKVHFAAVLIAANKRFTLRNDSTPDLSHLLTDATILRRLKNQLATGPAVSKSKQRKNVAWTFWQKKAVKKAEQYLLERIEDDGTLGSYASATFYLIYSLLASGYEPQSPLIQNAVSGLKSLSTVINGKTHIQNAGSTIWDTALMSYSLQQAGVAQNDRTITKSTAFLLKNQQYSPVGQLRKNGRALLPITYRAWGFSENNSCHPDVDDTQAVLRAVAEPAKSNKVFFPPWNHGLKWLLAMQNKDGGWSAFDKNLRGSLITMLPVENIQDTAVDPSTADLTGRTLEFLGNCCHLKIGNASINKAVQFLLKHQKEDGSWYGRWGVCYIYGTWAAVTGLCAAGVPKDAVPIQKAVSWLLSVQNDDGGWGESCQSDKEKRFVPLPFSTPSQTAWAVDALLAAADEPEPEVERGIKFLLKNNGCTYPTGGGLPGHFYLHYHSYNKIWPLAALSHYLKKAK</sequence>
<dbReference type="InterPro" id="IPR032696">
    <property type="entry name" value="SQ_cyclase_C"/>
</dbReference>
<protein>
    <submittedName>
        <fullName evidence="7">Sporulenol synthase</fullName>
    </submittedName>
</protein>
<dbReference type="Gene3D" id="1.50.10.20">
    <property type="match status" value="2"/>
</dbReference>
<dbReference type="Pfam" id="PF13243">
    <property type="entry name" value="SQHop_cyclase_C"/>
    <property type="match status" value="1"/>
</dbReference>
<dbReference type="PROSITE" id="PS01074">
    <property type="entry name" value="TERPENE_SYNTHASES"/>
    <property type="match status" value="1"/>
</dbReference>
<keyword evidence="4" id="KW-0413">Isomerase</keyword>
<dbReference type="GO" id="GO:0016866">
    <property type="term" value="F:intramolecular transferase activity"/>
    <property type="evidence" value="ECO:0007669"/>
    <property type="project" value="InterPro"/>
</dbReference>
<dbReference type="InterPro" id="IPR008930">
    <property type="entry name" value="Terpenoid_cyclase/PrenylTrfase"/>
</dbReference>
<organism evidence="7 8">
    <name type="scientific">Evansella caseinilytica</name>
    <dbReference type="NCBI Taxonomy" id="1503961"/>
    <lineage>
        <taxon>Bacteria</taxon>
        <taxon>Bacillati</taxon>
        <taxon>Bacillota</taxon>
        <taxon>Bacilli</taxon>
        <taxon>Bacillales</taxon>
        <taxon>Bacillaceae</taxon>
        <taxon>Evansella</taxon>
    </lineage>
</organism>
<evidence type="ECO:0000256" key="2">
    <source>
        <dbReference type="ARBA" id="ARBA00009755"/>
    </source>
</evidence>
<evidence type="ECO:0000259" key="5">
    <source>
        <dbReference type="Pfam" id="PF13243"/>
    </source>
</evidence>
<dbReference type="Pfam" id="PF13249">
    <property type="entry name" value="SQHop_cyclase_N"/>
    <property type="match status" value="1"/>
</dbReference>
<feature type="domain" description="Squalene cyclase C-terminal" evidence="5">
    <location>
        <begin position="303"/>
        <end position="618"/>
    </location>
</feature>
<keyword evidence="8" id="KW-1185">Reference proteome</keyword>
<evidence type="ECO:0000313" key="8">
    <source>
        <dbReference type="Proteomes" id="UP000198935"/>
    </source>
</evidence>
<gene>
    <name evidence="7" type="ORF">SAMN05421736_12828</name>
</gene>
<evidence type="ECO:0000256" key="3">
    <source>
        <dbReference type="ARBA" id="ARBA00022737"/>
    </source>
</evidence>
<dbReference type="UniPathway" id="UPA00337"/>
<accession>A0A1H3UY07</accession>
<proteinExistence type="inferred from homology"/>
<dbReference type="OrthoDB" id="9758578at2"/>
<feature type="domain" description="Squalene cyclase N-terminal" evidence="6">
    <location>
        <begin position="16"/>
        <end position="288"/>
    </location>
</feature>
<dbReference type="SFLD" id="SFLDG01016">
    <property type="entry name" value="Prenyltransferase_Like_2"/>
    <property type="match status" value="1"/>
</dbReference>